<protein>
    <submittedName>
        <fullName evidence="1">Uncharacterized protein</fullName>
    </submittedName>
</protein>
<dbReference type="Proteomes" id="UP000283492">
    <property type="component" value="Unassembled WGS sequence"/>
</dbReference>
<evidence type="ECO:0000313" key="1">
    <source>
        <dbReference type="EMBL" id="RHA89026.1"/>
    </source>
</evidence>
<dbReference type="EMBL" id="QSFX01000012">
    <property type="protein sequence ID" value="RHA89026.1"/>
    <property type="molecule type" value="Genomic_DNA"/>
</dbReference>
<reference evidence="1 2" key="1">
    <citation type="submission" date="2018-08" db="EMBL/GenBank/DDBJ databases">
        <title>A genome reference for cultivated species of the human gut microbiota.</title>
        <authorList>
            <person name="Zou Y."/>
            <person name="Xue W."/>
            <person name="Luo G."/>
        </authorList>
    </citation>
    <scope>NUCLEOTIDE SEQUENCE [LARGE SCALE GENOMIC DNA]</scope>
    <source>
        <strain evidence="1 2">AM42-1AC</strain>
    </source>
</reference>
<proteinExistence type="predicted"/>
<dbReference type="RefSeq" id="WP_118581351.1">
    <property type="nucleotide sequence ID" value="NZ_CABJFX010000012.1"/>
</dbReference>
<sequence length="144" mass="16175">MEIKGLDLSPTVSMLDGIQESLQANQNAMIASMRLANQAKEEERQANIETARNTAEMKDDLKTVIHNQNDYIAMLKEQNEYIKQVLNNMFGSAEDSIIVQKEILKIMQESKPTDGMAADKGLDVIIQLVFNAIQIYLKSKGIML</sequence>
<evidence type="ECO:0000313" key="2">
    <source>
        <dbReference type="Proteomes" id="UP000283492"/>
    </source>
</evidence>
<gene>
    <name evidence="1" type="ORF">DW914_08410</name>
</gene>
<name>A0A3R6CSF3_9FIRM</name>
<organism evidence="1 2">
    <name type="scientific">Roseburia inulinivorans</name>
    <dbReference type="NCBI Taxonomy" id="360807"/>
    <lineage>
        <taxon>Bacteria</taxon>
        <taxon>Bacillati</taxon>
        <taxon>Bacillota</taxon>
        <taxon>Clostridia</taxon>
        <taxon>Lachnospirales</taxon>
        <taxon>Lachnospiraceae</taxon>
        <taxon>Roseburia</taxon>
    </lineage>
</organism>
<dbReference type="AlphaFoldDB" id="A0A3R6CSF3"/>
<accession>A0A3R6CSF3</accession>
<comment type="caution">
    <text evidence="1">The sequence shown here is derived from an EMBL/GenBank/DDBJ whole genome shotgun (WGS) entry which is preliminary data.</text>
</comment>